<dbReference type="EMBL" id="BAABIM010000001">
    <property type="protein sequence ID" value="GAA4675579.1"/>
    <property type="molecule type" value="Genomic_DNA"/>
</dbReference>
<keyword evidence="1" id="KW-1133">Transmembrane helix</keyword>
<evidence type="ECO:0000313" key="2">
    <source>
        <dbReference type="EMBL" id="GAA4675579.1"/>
    </source>
</evidence>
<feature type="transmembrane region" description="Helical" evidence="1">
    <location>
        <begin position="56"/>
        <end position="77"/>
    </location>
</feature>
<sequence length="128" mass="12829">MTVTALRAPLAVPLLLARALGLVVALALATVGSWGLGFGVMTACTSTTAACGVTQAVLVGGWIAQGALLVAAVALCLPRSARALPPARLLTATLLVPVLAGVLFAGTAWVAPRSYCLDRSVDYCGVAL</sequence>
<dbReference type="RefSeq" id="WP_345263433.1">
    <property type="nucleotide sequence ID" value="NZ_BAABIM010000001.1"/>
</dbReference>
<gene>
    <name evidence="2" type="ORF">GCM10023226_10950</name>
</gene>
<proteinExistence type="predicted"/>
<keyword evidence="1" id="KW-0812">Transmembrane</keyword>
<reference evidence="3" key="1">
    <citation type="journal article" date="2019" name="Int. J. Syst. Evol. Microbiol.">
        <title>The Global Catalogue of Microorganisms (GCM) 10K type strain sequencing project: providing services to taxonomists for standard genome sequencing and annotation.</title>
        <authorList>
            <consortium name="The Broad Institute Genomics Platform"/>
            <consortium name="The Broad Institute Genome Sequencing Center for Infectious Disease"/>
            <person name="Wu L."/>
            <person name="Ma J."/>
        </authorList>
    </citation>
    <scope>NUCLEOTIDE SEQUENCE [LARGE SCALE GENOMIC DNA]</scope>
    <source>
        <strain evidence="3">JCM 18127</strain>
    </source>
</reference>
<name>A0ABP8VZR7_9ACTN</name>
<organism evidence="2 3">
    <name type="scientific">Nocardioides nanhaiensis</name>
    <dbReference type="NCBI Taxonomy" id="1476871"/>
    <lineage>
        <taxon>Bacteria</taxon>
        <taxon>Bacillati</taxon>
        <taxon>Actinomycetota</taxon>
        <taxon>Actinomycetes</taxon>
        <taxon>Propionibacteriales</taxon>
        <taxon>Nocardioidaceae</taxon>
        <taxon>Nocardioides</taxon>
    </lineage>
</organism>
<dbReference type="Proteomes" id="UP001500621">
    <property type="component" value="Unassembled WGS sequence"/>
</dbReference>
<feature type="transmembrane region" description="Helical" evidence="1">
    <location>
        <begin position="89"/>
        <end position="111"/>
    </location>
</feature>
<accession>A0ABP8VZR7</accession>
<keyword evidence="1" id="KW-0472">Membrane</keyword>
<evidence type="ECO:0000313" key="3">
    <source>
        <dbReference type="Proteomes" id="UP001500621"/>
    </source>
</evidence>
<protein>
    <recommendedName>
        <fullName evidence="4">Transmembrane protein</fullName>
    </recommendedName>
</protein>
<feature type="transmembrane region" description="Helical" evidence="1">
    <location>
        <begin position="12"/>
        <end position="36"/>
    </location>
</feature>
<keyword evidence="3" id="KW-1185">Reference proteome</keyword>
<comment type="caution">
    <text evidence="2">The sequence shown here is derived from an EMBL/GenBank/DDBJ whole genome shotgun (WGS) entry which is preliminary data.</text>
</comment>
<evidence type="ECO:0008006" key="4">
    <source>
        <dbReference type="Google" id="ProtNLM"/>
    </source>
</evidence>
<evidence type="ECO:0000256" key="1">
    <source>
        <dbReference type="SAM" id="Phobius"/>
    </source>
</evidence>